<accession>A0A657PZ43</accession>
<reference evidence="2 3" key="1">
    <citation type="submission" date="2018-01" db="EMBL/GenBank/DDBJ databases">
        <title>Novel co-symbiosis in the lucinid bivalve Phacoides pectinatus.</title>
        <authorList>
            <person name="Lim S.J."/>
            <person name="Davis B.G."/>
            <person name="Gill D.E."/>
            <person name="Engel A.S."/>
            <person name="Anderson L.C."/>
            <person name="Campbell B.J."/>
        </authorList>
    </citation>
    <scope>NUCLEOTIDE SEQUENCE [LARGE SCALE GENOMIC DNA]</scope>
    <source>
        <strain evidence="2">N3_P5</strain>
    </source>
</reference>
<feature type="chain" id="PRO_5030148154" description="Phosphate starvation-inducible protein PsiF" evidence="1">
    <location>
        <begin position="23"/>
        <end position="65"/>
    </location>
</feature>
<protein>
    <recommendedName>
        <fullName evidence="4">Phosphate starvation-inducible protein PsiF</fullName>
    </recommendedName>
</protein>
<organism evidence="2 3">
    <name type="scientific">Candidatus Sedimenticola endophacoides</name>
    <dbReference type="NCBI Taxonomy" id="2548426"/>
    <lineage>
        <taxon>Bacteria</taxon>
        <taxon>Pseudomonadati</taxon>
        <taxon>Pseudomonadota</taxon>
        <taxon>Gammaproteobacteria</taxon>
        <taxon>Chromatiales</taxon>
        <taxon>Sedimenticolaceae</taxon>
        <taxon>Sedimenticola</taxon>
    </lineage>
</organism>
<dbReference type="EMBL" id="PQCO01000187">
    <property type="protein sequence ID" value="PUE02112.1"/>
    <property type="molecule type" value="Genomic_DNA"/>
</dbReference>
<evidence type="ECO:0000313" key="3">
    <source>
        <dbReference type="Proteomes" id="UP000250928"/>
    </source>
</evidence>
<evidence type="ECO:0000256" key="1">
    <source>
        <dbReference type="SAM" id="SignalP"/>
    </source>
</evidence>
<feature type="signal peptide" evidence="1">
    <location>
        <begin position="1"/>
        <end position="22"/>
    </location>
</feature>
<comment type="caution">
    <text evidence="2">The sequence shown here is derived from an EMBL/GenBank/DDBJ whole genome shotgun (WGS) entry which is preliminary data.</text>
</comment>
<sequence length="65" mass="7047">MRNIAYGLILAALVLPFGQAVAEDDRMVECKKAAAEEEVPAAEMELFLKECMEDAAESAPSSDKE</sequence>
<proteinExistence type="predicted"/>
<keyword evidence="1" id="KW-0732">Signal</keyword>
<evidence type="ECO:0008006" key="4">
    <source>
        <dbReference type="Google" id="ProtNLM"/>
    </source>
</evidence>
<gene>
    <name evidence="2" type="ORF">C3L24_06825</name>
</gene>
<name>A0A657PZ43_9GAMM</name>
<dbReference type="Proteomes" id="UP000250928">
    <property type="component" value="Unassembled WGS sequence"/>
</dbReference>
<dbReference type="AlphaFoldDB" id="A0A657PZ43"/>
<evidence type="ECO:0000313" key="2">
    <source>
        <dbReference type="EMBL" id="PUE02112.1"/>
    </source>
</evidence>